<evidence type="ECO:0000256" key="1">
    <source>
        <dbReference type="ARBA" id="ARBA00008136"/>
    </source>
</evidence>
<keyword evidence="3" id="KW-0227">DNA damage</keyword>
<dbReference type="InterPro" id="IPR036590">
    <property type="entry name" value="SRAP-like"/>
</dbReference>
<dbReference type="PANTHER" id="PTHR13604:SF0">
    <property type="entry name" value="ABASIC SITE PROCESSING PROTEIN HMCES"/>
    <property type="match status" value="1"/>
</dbReference>
<keyword evidence="6" id="KW-0238">DNA-binding</keyword>
<dbReference type="AlphaFoldDB" id="A0A455T0S8"/>
<sequence>MCGRFTLITDLKTIAEIFGVPATLEAQPRYNIAPSQEVVAILHEGTRQMAWLRWGLIPSWAKEEAIGNRMINARAETLAEKPSFKRLLRSRRCLVVADGFYEWQQTNGSKRPMYITLRDGSPFAFAGLWDQWSASDGRTLRTCTIVTTEPNELLATIHDRMPVILPREACERWLDPALHETEALLPLLRPYPAAEMQARPVSRLVNDPRNEGAALLA</sequence>
<name>A0A455T0S8_9CHLR</name>
<evidence type="ECO:0000256" key="7">
    <source>
        <dbReference type="ARBA" id="ARBA00023239"/>
    </source>
</evidence>
<dbReference type="EC" id="3.4.-.-" evidence="8"/>
<evidence type="ECO:0000256" key="5">
    <source>
        <dbReference type="ARBA" id="ARBA00023124"/>
    </source>
</evidence>
<comment type="similarity">
    <text evidence="1 8">Belongs to the SOS response-associated peptidase family.</text>
</comment>
<dbReference type="InterPro" id="IPR003738">
    <property type="entry name" value="SRAP"/>
</dbReference>
<accession>A0A455T0S8</accession>
<dbReference type="PANTHER" id="PTHR13604">
    <property type="entry name" value="DC12-RELATED"/>
    <property type="match status" value="1"/>
</dbReference>
<evidence type="ECO:0000256" key="6">
    <source>
        <dbReference type="ARBA" id="ARBA00023125"/>
    </source>
</evidence>
<evidence type="ECO:0000313" key="9">
    <source>
        <dbReference type="EMBL" id="BBH94233.1"/>
    </source>
</evidence>
<dbReference type="GO" id="GO:0106300">
    <property type="term" value="P:protein-DNA covalent cross-linking repair"/>
    <property type="evidence" value="ECO:0007669"/>
    <property type="project" value="InterPro"/>
</dbReference>
<dbReference type="GO" id="GO:0006508">
    <property type="term" value="P:proteolysis"/>
    <property type="evidence" value="ECO:0007669"/>
    <property type="project" value="UniProtKB-KW"/>
</dbReference>
<dbReference type="Gene3D" id="3.90.1680.10">
    <property type="entry name" value="SOS response associated peptidase-like"/>
    <property type="match status" value="1"/>
</dbReference>
<organism evidence="9">
    <name type="scientific">Thermogemmatispora argillosa</name>
    <dbReference type="NCBI Taxonomy" id="2045280"/>
    <lineage>
        <taxon>Bacteria</taxon>
        <taxon>Bacillati</taxon>
        <taxon>Chloroflexota</taxon>
        <taxon>Ktedonobacteria</taxon>
        <taxon>Thermogemmatisporales</taxon>
        <taxon>Thermogemmatisporaceae</taxon>
        <taxon>Thermogemmatispora</taxon>
    </lineage>
</organism>
<dbReference type="GO" id="GO:0016829">
    <property type="term" value="F:lyase activity"/>
    <property type="evidence" value="ECO:0007669"/>
    <property type="project" value="UniProtKB-KW"/>
</dbReference>
<keyword evidence="5" id="KW-0190">Covalent protein-DNA linkage</keyword>
<protein>
    <recommendedName>
        <fullName evidence="8">Abasic site processing protein</fullName>
        <ecNumber evidence="8">3.4.-.-</ecNumber>
    </recommendedName>
</protein>
<dbReference type="GO" id="GO:0008233">
    <property type="term" value="F:peptidase activity"/>
    <property type="evidence" value="ECO:0007669"/>
    <property type="project" value="UniProtKB-KW"/>
</dbReference>
<keyword evidence="2 8" id="KW-0645">Protease</keyword>
<evidence type="ECO:0000256" key="3">
    <source>
        <dbReference type="ARBA" id="ARBA00022763"/>
    </source>
</evidence>
<keyword evidence="7" id="KW-0456">Lyase</keyword>
<reference evidence="9" key="1">
    <citation type="submission" date="2018-12" db="EMBL/GenBank/DDBJ databases">
        <title>Novel natural products biosynthetic potential of the class Ktedonobacteria.</title>
        <authorList>
            <person name="Zheng Y."/>
            <person name="Saitou A."/>
            <person name="Wang C.M."/>
            <person name="Toyoda A."/>
            <person name="Minakuchi Y."/>
            <person name="Sekiguchi Y."/>
            <person name="Ueda K."/>
            <person name="Takano H."/>
            <person name="Sakai Y."/>
            <person name="Yokota A."/>
            <person name="Yabe S."/>
        </authorList>
    </citation>
    <scope>NUCLEOTIDE SEQUENCE</scope>
    <source>
        <strain evidence="9">A3-2</strain>
    </source>
</reference>
<dbReference type="GO" id="GO:0003697">
    <property type="term" value="F:single-stranded DNA binding"/>
    <property type="evidence" value="ECO:0007669"/>
    <property type="project" value="InterPro"/>
</dbReference>
<evidence type="ECO:0000256" key="8">
    <source>
        <dbReference type="RuleBase" id="RU364100"/>
    </source>
</evidence>
<evidence type="ECO:0000256" key="4">
    <source>
        <dbReference type="ARBA" id="ARBA00022801"/>
    </source>
</evidence>
<dbReference type="EMBL" id="AP019377">
    <property type="protein sequence ID" value="BBH94233.1"/>
    <property type="molecule type" value="Genomic_DNA"/>
</dbReference>
<gene>
    <name evidence="9" type="ORF">KTA_24320</name>
</gene>
<dbReference type="Pfam" id="PF02586">
    <property type="entry name" value="SRAP"/>
    <property type="match status" value="1"/>
</dbReference>
<dbReference type="SUPFAM" id="SSF143081">
    <property type="entry name" value="BB1717-like"/>
    <property type="match status" value="1"/>
</dbReference>
<proteinExistence type="inferred from homology"/>
<keyword evidence="4 8" id="KW-0378">Hydrolase</keyword>
<evidence type="ECO:0000256" key="2">
    <source>
        <dbReference type="ARBA" id="ARBA00022670"/>
    </source>
</evidence>